<keyword evidence="5" id="KW-0722">Serine protease inhibitor</keyword>
<sequence length="159" mass="18210">RLGTTSLENMTWIVLAGTVFLVSLTGCVCFEEDKAYMQCTQYPDRGPCKGTVYRYYFNFMRGTCRLFVYGGCKGNDNNFKSRAQCLRRCANVITSRICKLPPNRGYGPSRVWHYYFDAKTQSCRPFVFQGFGGNRNNFISSDECRMQCLGKEAHENGED</sequence>
<name>A0A023FUZ8_AMBCJ</name>
<keyword evidence="2" id="KW-0964">Secreted</keyword>
<dbReference type="Pfam" id="PF00014">
    <property type="entry name" value="Kunitz_BPTI"/>
    <property type="match status" value="2"/>
</dbReference>
<dbReference type="AlphaFoldDB" id="A0A023FUZ8"/>
<organism evidence="9">
    <name type="scientific">Amblyomma cajennense</name>
    <name type="common">Cayenne tick</name>
    <name type="synonym">Acarus cajennensis</name>
    <dbReference type="NCBI Taxonomy" id="34607"/>
    <lineage>
        <taxon>Eukaryota</taxon>
        <taxon>Metazoa</taxon>
        <taxon>Ecdysozoa</taxon>
        <taxon>Arthropoda</taxon>
        <taxon>Chelicerata</taxon>
        <taxon>Arachnida</taxon>
        <taxon>Acari</taxon>
        <taxon>Parasitiformes</taxon>
        <taxon>Ixodida</taxon>
        <taxon>Ixodoidea</taxon>
        <taxon>Ixodidae</taxon>
        <taxon>Amblyomminae</taxon>
        <taxon>Amblyomma</taxon>
    </lineage>
</organism>
<dbReference type="FunFam" id="4.10.410.10:FF:000020">
    <property type="entry name" value="Collagen, type VI, alpha 3"/>
    <property type="match status" value="1"/>
</dbReference>
<dbReference type="GO" id="GO:0004867">
    <property type="term" value="F:serine-type endopeptidase inhibitor activity"/>
    <property type="evidence" value="ECO:0007669"/>
    <property type="project" value="UniProtKB-KW"/>
</dbReference>
<feature type="transmembrane region" description="Helical" evidence="7">
    <location>
        <begin position="12"/>
        <end position="30"/>
    </location>
</feature>
<dbReference type="PROSITE" id="PS50279">
    <property type="entry name" value="BPTI_KUNITZ_2"/>
    <property type="match status" value="2"/>
</dbReference>
<evidence type="ECO:0000256" key="1">
    <source>
        <dbReference type="ARBA" id="ARBA00004613"/>
    </source>
</evidence>
<keyword evidence="7" id="KW-1133">Transmembrane helix</keyword>
<dbReference type="PANTHER" id="PTHR10083">
    <property type="entry name" value="KUNITZ-TYPE PROTEASE INHIBITOR-RELATED"/>
    <property type="match status" value="1"/>
</dbReference>
<evidence type="ECO:0000256" key="5">
    <source>
        <dbReference type="ARBA" id="ARBA00022900"/>
    </source>
</evidence>
<feature type="domain" description="BPTI/Kunitz inhibitor" evidence="8">
    <location>
        <begin position="39"/>
        <end position="89"/>
    </location>
</feature>
<dbReference type="SUPFAM" id="SSF57362">
    <property type="entry name" value="BPTI-like"/>
    <property type="match status" value="2"/>
</dbReference>
<evidence type="ECO:0000256" key="3">
    <source>
        <dbReference type="ARBA" id="ARBA00022690"/>
    </source>
</evidence>
<accession>A0A023FUZ8</accession>
<dbReference type="Gene3D" id="4.10.410.10">
    <property type="entry name" value="Pancreatic trypsin inhibitor Kunitz domain"/>
    <property type="match status" value="2"/>
</dbReference>
<keyword evidence="7" id="KW-0472">Membrane</keyword>
<dbReference type="InterPro" id="IPR020901">
    <property type="entry name" value="Prtase_inh_Kunz-CS"/>
</dbReference>
<dbReference type="InterPro" id="IPR036880">
    <property type="entry name" value="Kunitz_BPTI_sf"/>
</dbReference>
<proteinExistence type="evidence at transcript level"/>
<evidence type="ECO:0000313" key="9">
    <source>
        <dbReference type="EMBL" id="JAC24475.1"/>
    </source>
</evidence>
<protein>
    <submittedName>
        <fullName evidence="9">Putative tick kunitz 20</fullName>
    </submittedName>
</protein>
<dbReference type="InterPro" id="IPR002223">
    <property type="entry name" value="Kunitz_BPTI"/>
</dbReference>
<evidence type="ECO:0000256" key="2">
    <source>
        <dbReference type="ARBA" id="ARBA00022525"/>
    </source>
</evidence>
<dbReference type="SMART" id="SM00131">
    <property type="entry name" value="KU"/>
    <property type="match status" value="2"/>
</dbReference>
<dbReference type="CDD" id="cd00109">
    <property type="entry name" value="Kunitz-type"/>
    <property type="match status" value="1"/>
</dbReference>
<keyword evidence="6" id="KW-1015">Disulfide bond</keyword>
<feature type="non-terminal residue" evidence="9">
    <location>
        <position position="1"/>
    </location>
</feature>
<keyword evidence="4" id="KW-0677">Repeat</keyword>
<dbReference type="EMBL" id="GBBK01000007">
    <property type="protein sequence ID" value="JAC24475.1"/>
    <property type="molecule type" value="mRNA"/>
</dbReference>
<evidence type="ECO:0000256" key="7">
    <source>
        <dbReference type="SAM" id="Phobius"/>
    </source>
</evidence>
<dbReference type="InterPro" id="IPR050098">
    <property type="entry name" value="TFPI/VKTCI-like"/>
</dbReference>
<evidence type="ECO:0000256" key="4">
    <source>
        <dbReference type="ARBA" id="ARBA00022737"/>
    </source>
</evidence>
<comment type="subcellular location">
    <subcellularLocation>
        <location evidence="1">Secreted</location>
    </subcellularLocation>
</comment>
<feature type="domain" description="BPTI/Kunitz inhibitor" evidence="8">
    <location>
        <begin position="98"/>
        <end position="148"/>
    </location>
</feature>
<keyword evidence="7" id="KW-0812">Transmembrane</keyword>
<keyword evidence="3" id="KW-0646">Protease inhibitor</keyword>
<dbReference type="PROSITE" id="PS00280">
    <property type="entry name" value="BPTI_KUNITZ_1"/>
    <property type="match status" value="1"/>
</dbReference>
<dbReference type="PANTHER" id="PTHR10083:SF374">
    <property type="entry name" value="BPTI_KUNITZ INHIBITOR DOMAIN-CONTAINING PROTEIN"/>
    <property type="match status" value="1"/>
</dbReference>
<reference evidence="9" key="1">
    <citation type="submission" date="2014-03" db="EMBL/GenBank/DDBJ databases">
        <title>The sialotranscriptome of Amblyomma triste, Amblyomma parvum and Amblyomma cajennense ticks, uncovered by 454-based RNA-seq.</title>
        <authorList>
            <person name="Garcia G.R."/>
            <person name="Gardinassi L.G."/>
            <person name="Ribeiro J.M."/>
            <person name="Anatriello E."/>
            <person name="Ferreira B.R."/>
            <person name="Moreira H.N."/>
            <person name="Mafra C."/>
            <person name="Olegario M.M."/>
            <person name="Szabo P.J."/>
            <person name="Miranda-Santos I.K."/>
            <person name="Maruyama S.R."/>
        </authorList>
    </citation>
    <scope>NUCLEOTIDE SEQUENCE</scope>
    <source>
        <strain evidence="9">Uberlandia</strain>
        <tissue evidence="9">Salivary glands</tissue>
    </source>
</reference>
<dbReference type="GO" id="GO:0005615">
    <property type="term" value="C:extracellular space"/>
    <property type="evidence" value="ECO:0007669"/>
    <property type="project" value="TreeGrafter"/>
</dbReference>
<evidence type="ECO:0000256" key="6">
    <source>
        <dbReference type="ARBA" id="ARBA00023157"/>
    </source>
</evidence>
<dbReference type="CDD" id="cd22593">
    <property type="entry name" value="Kunitz_conkunitzin"/>
    <property type="match status" value="1"/>
</dbReference>
<evidence type="ECO:0000259" key="8">
    <source>
        <dbReference type="PROSITE" id="PS50279"/>
    </source>
</evidence>
<dbReference type="PRINTS" id="PR00759">
    <property type="entry name" value="BASICPTASE"/>
</dbReference>